<accession>A0A1I7X846</accession>
<dbReference type="WBParaSite" id="Hba_13754">
    <property type="protein sequence ID" value="Hba_13754"/>
    <property type="gene ID" value="Hba_13754"/>
</dbReference>
<feature type="compositionally biased region" description="Basic and acidic residues" evidence="1">
    <location>
        <begin position="88"/>
        <end position="100"/>
    </location>
</feature>
<proteinExistence type="predicted"/>
<dbReference type="Proteomes" id="UP000095283">
    <property type="component" value="Unplaced"/>
</dbReference>
<keyword evidence="2" id="KW-1185">Reference proteome</keyword>
<dbReference type="AlphaFoldDB" id="A0A1I7X846"/>
<feature type="compositionally biased region" description="Basic and acidic residues" evidence="1">
    <location>
        <begin position="107"/>
        <end position="116"/>
    </location>
</feature>
<sequence>MLLHLQKFDQASLLINYPVPIFEQVYVLRSSIAYQSAKVIQTGKELYSNRRSSRCRSNMSTKRRKNKSVKVPERDAQTTSVSPTSTHSPDHPDTNTDKRRFTATSNGERDFKRQRETAQQSSPASTTTSNTSSSSVATTPNMMVNV</sequence>
<organism evidence="2 3">
    <name type="scientific">Heterorhabditis bacteriophora</name>
    <name type="common">Entomopathogenic nematode worm</name>
    <dbReference type="NCBI Taxonomy" id="37862"/>
    <lineage>
        <taxon>Eukaryota</taxon>
        <taxon>Metazoa</taxon>
        <taxon>Ecdysozoa</taxon>
        <taxon>Nematoda</taxon>
        <taxon>Chromadorea</taxon>
        <taxon>Rhabditida</taxon>
        <taxon>Rhabditina</taxon>
        <taxon>Rhabditomorpha</taxon>
        <taxon>Strongyloidea</taxon>
        <taxon>Heterorhabditidae</taxon>
        <taxon>Heterorhabditis</taxon>
    </lineage>
</organism>
<feature type="region of interest" description="Disordered" evidence="1">
    <location>
        <begin position="45"/>
        <end position="146"/>
    </location>
</feature>
<evidence type="ECO:0000256" key="1">
    <source>
        <dbReference type="SAM" id="MobiDB-lite"/>
    </source>
</evidence>
<reference evidence="3" key="1">
    <citation type="submission" date="2016-11" db="UniProtKB">
        <authorList>
            <consortium name="WormBaseParasite"/>
        </authorList>
    </citation>
    <scope>IDENTIFICATION</scope>
</reference>
<feature type="compositionally biased region" description="Low complexity" evidence="1">
    <location>
        <begin position="117"/>
        <end position="146"/>
    </location>
</feature>
<name>A0A1I7X846_HETBA</name>
<evidence type="ECO:0000313" key="3">
    <source>
        <dbReference type="WBParaSite" id="Hba_13754"/>
    </source>
</evidence>
<evidence type="ECO:0000313" key="2">
    <source>
        <dbReference type="Proteomes" id="UP000095283"/>
    </source>
</evidence>
<feature type="compositionally biased region" description="Low complexity" evidence="1">
    <location>
        <begin position="78"/>
        <end position="87"/>
    </location>
</feature>
<protein>
    <submittedName>
        <fullName evidence="3">Uncharacterized protein</fullName>
    </submittedName>
</protein>